<proteinExistence type="predicted"/>
<organism evidence="1 2">
    <name type="scientific">Mesobacillus jeotgali</name>
    <dbReference type="NCBI Taxonomy" id="129985"/>
    <lineage>
        <taxon>Bacteria</taxon>
        <taxon>Bacillati</taxon>
        <taxon>Bacillota</taxon>
        <taxon>Bacilli</taxon>
        <taxon>Bacillales</taxon>
        <taxon>Bacillaceae</taxon>
        <taxon>Mesobacillus</taxon>
    </lineage>
</organism>
<evidence type="ECO:0000313" key="2">
    <source>
        <dbReference type="Proteomes" id="UP001303324"/>
    </source>
</evidence>
<name>A0ABY9VCF7_9BACI</name>
<sequence length="69" mass="7799">MTKYLGIHETLELLEVLTFKSVTLTKATAMGLLVKDLRLKEILSNEVTATTAHINRMKELLTEREGNRA</sequence>
<evidence type="ECO:0008006" key="3">
    <source>
        <dbReference type="Google" id="ProtNLM"/>
    </source>
</evidence>
<evidence type="ECO:0000313" key="1">
    <source>
        <dbReference type="EMBL" id="WNF20879.1"/>
    </source>
</evidence>
<dbReference type="EMBL" id="CP134494">
    <property type="protein sequence ID" value="WNF20879.1"/>
    <property type="molecule type" value="Genomic_DNA"/>
</dbReference>
<keyword evidence="2" id="KW-1185">Reference proteome</keyword>
<accession>A0ABY9VCF7</accession>
<protein>
    <recommendedName>
        <fullName evidence="3">Spore coat protein</fullName>
    </recommendedName>
</protein>
<reference evidence="1 2" key="1">
    <citation type="submission" date="2023-09" db="EMBL/GenBank/DDBJ databases">
        <title>Microbial mechanism of fulvic acid promoting antimony reduction mineralization in rice fields.</title>
        <authorList>
            <person name="Chen G."/>
            <person name="Lan J."/>
        </authorList>
    </citation>
    <scope>NUCLEOTIDE SEQUENCE [LARGE SCALE GENOMIC DNA]</scope>
    <source>
        <strain evidence="1 2">PS1</strain>
    </source>
</reference>
<dbReference type="RefSeq" id="WP_311070403.1">
    <property type="nucleotide sequence ID" value="NZ_CP134494.1"/>
</dbReference>
<dbReference type="Proteomes" id="UP001303324">
    <property type="component" value="Chromosome"/>
</dbReference>
<gene>
    <name evidence="1" type="ORF">RH061_11735</name>
</gene>